<evidence type="ECO:0000313" key="10">
    <source>
        <dbReference type="Proteomes" id="UP000702544"/>
    </source>
</evidence>
<protein>
    <submittedName>
        <fullName evidence="9">Peptidase M14</fullName>
    </submittedName>
</protein>
<evidence type="ECO:0000256" key="1">
    <source>
        <dbReference type="ARBA" id="ARBA00001947"/>
    </source>
</evidence>
<evidence type="ECO:0000313" key="9">
    <source>
        <dbReference type="EMBL" id="NIR74641.1"/>
    </source>
</evidence>
<comment type="caution">
    <text evidence="9">The sequence shown here is derived from an EMBL/GenBank/DDBJ whole genome shotgun (WGS) entry which is preliminary data.</text>
</comment>
<evidence type="ECO:0000256" key="5">
    <source>
        <dbReference type="ARBA" id="ARBA00022833"/>
    </source>
</evidence>
<keyword evidence="4" id="KW-0378">Hydrolase</keyword>
<dbReference type="GO" id="GO:0006508">
    <property type="term" value="P:proteolysis"/>
    <property type="evidence" value="ECO:0007669"/>
    <property type="project" value="UniProtKB-KW"/>
</dbReference>
<dbReference type="Gene3D" id="3.40.630.10">
    <property type="entry name" value="Zn peptidases"/>
    <property type="match status" value="1"/>
</dbReference>
<name>A0AAE5C8N5_9BACT</name>
<evidence type="ECO:0000256" key="7">
    <source>
        <dbReference type="PROSITE-ProRule" id="PRU01379"/>
    </source>
</evidence>
<evidence type="ECO:0000256" key="6">
    <source>
        <dbReference type="ARBA" id="ARBA00023049"/>
    </source>
</evidence>
<dbReference type="Proteomes" id="UP000702544">
    <property type="component" value="Unassembled WGS sequence"/>
</dbReference>
<dbReference type="PANTHER" id="PTHR11705">
    <property type="entry name" value="PROTEASE FAMILY M14 CARBOXYPEPTIDASE A,B"/>
    <property type="match status" value="1"/>
</dbReference>
<evidence type="ECO:0000256" key="2">
    <source>
        <dbReference type="ARBA" id="ARBA00005988"/>
    </source>
</evidence>
<feature type="domain" description="Peptidase M14" evidence="8">
    <location>
        <begin position="57"/>
        <end position="415"/>
    </location>
</feature>
<dbReference type="Pfam" id="PF00246">
    <property type="entry name" value="Peptidase_M14"/>
    <property type="match status" value="2"/>
</dbReference>
<keyword evidence="3" id="KW-0645">Protease</keyword>
<dbReference type="PROSITE" id="PS52035">
    <property type="entry name" value="PEPTIDASE_M14"/>
    <property type="match status" value="1"/>
</dbReference>
<dbReference type="PRINTS" id="PR00765">
    <property type="entry name" value="CRBOXYPTASEA"/>
</dbReference>
<organism evidence="9 10">
    <name type="scientific">Candidatus Kutchimonas denitrificans</name>
    <dbReference type="NCBI Taxonomy" id="3056748"/>
    <lineage>
        <taxon>Bacteria</taxon>
        <taxon>Pseudomonadati</taxon>
        <taxon>Gemmatimonadota</taxon>
        <taxon>Gemmatimonadia</taxon>
        <taxon>Candidatus Palauibacterales</taxon>
        <taxon>Candidatus Palauibacteraceae</taxon>
        <taxon>Candidatus Kutchimonas</taxon>
    </lineage>
</organism>
<keyword evidence="5" id="KW-0862">Zinc</keyword>
<dbReference type="CDD" id="cd06905">
    <property type="entry name" value="M14-like"/>
    <property type="match status" value="1"/>
</dbReference>
<proteinExistence type="inferred from homology"/>
<dbReference type="GO" id="GO:0008270">
    <property type="term" value="F:zinc ion binding"/>
    <property type="evidence" value="ECO:0007669"/>
    <property type="project" value="InterPro"/>
</dbReference>
<sequence length="603" mass="68004">MRPREDYRTVKTMETIRTARGLAILTVCAISLVGMPELHAQSAGPQLEHELPLTWDHWLDHEAIGERAKLMADTWPEFLTLQSLGNSYGGREMWMMTINNPRTGDEMDKAAMFIEANVHGNEIQGGEVCLYTIWYLMENYGRIDEITRLVDERVFYILPSVNPDGRDYFMHGTGSGARTGHVPVDSDGDGLLDEDGADDLNGNGVIEQIRKYAPGEGTHRISHDDRRIMEAVPEGEVGDWVLLGFEGIDNDGDGRVNEDPVGGYDPNRNYGSDWQPNYIQGGSMDYPFQLPEARAINDFWMAHPNIAGVQSYHNSGGMILRGPGAAWQGTYPQEDIRVYDELAENGERILPYYNYLIIWQGLYTVHGGSIDWTNDGLGIISFSNELWSGGQYFGSPLLQEQQEDSDSPISGQKSRFFFDDLVEFGDNYVEWAPFDHPEYGEVEMGGWKKYFGRVNPRFMSMELFHRNMAFTLYHADQMPLMTMGDATVEGLGDGLYRVRIDIRNERLIPTITVRAMQNRVVRPDLLSVDGDVEIVAAGWVRDKHRPGPTEMIDQEELDRIIIRSGHPGRTTRTIEYLVRGSGSMTVTYSAVKGGTVSTTVRLR</sequence>
<dbReference type="InterPro" id="IPR000834">
    <property type="entry name" value="Peptidase_M14"/>
</dbReference>
<dbReference type="GO" id="GO:0004181">
    <property type="term" value="F:metallocarboxypeptidase activity"/>
    <property type="evidence" value="ECO:0007669"/>
    <property type="project" value="InterPro"/>
</dbReference>
<dbReference type="GO" id="GO:0005615">
    <property type="term" value="C:extracellular space"/>
    <property type="evidence" value="ECO:0007669"/>
    <property type="project" value="TreeGrafter"/>
</dbReference>
<comment type="similarity">
    <text evidence="2 7">Belongs to the peptidase M14 family.</text>
</comment>
<feature type="active site" description="Proton donor/acceptor" evidence="7">
    <location>
        <position position="385"/>
    </location>
</feature>
<dbReference type="AlphaFoldDB" id="A0AAE5C8N5"/>
<gene>
    <name evidence="9" type="ORF">GWO12_05955</name>
</gene>
<dbReference type="SUPFAM" id="SSF53187">
    <property type="entry name" value="Zn-dependent exopeptidases"/>
    <property type="match status" value="1"/>
</dbReference>
<evidence type="ECO:0000259" key="8">
    <source>
        <dbReference type="PROSITE" id="PS52035"/>
    </source>
</evidence>
<dbReference type="EMBL" id="JAACAK010000046">
    <property type="protein sequence ID" value="NIR74641.1"/>
    <property type="molecule type" value="Genomic_DNA"/>
</dbReference>
<dbReference type="SMART" id="SM00631">
    <property type="entry name" value="Zn_pept"/>
    <property type="match status" value="1"/>
</dbReference>
<keyword evidence="6" id="KW-0482">Metalloprotease</keyword>
<dbReference type="PANTHER" id="PTHR11705:SF143">
    <property type="entry name" value="SLL0236 PROTEIN"/>
    <property type="match status" value="1"/>
</dbReference>
<evidence type="ECO:0000256" key="4">
    <source>
        <dbReference type="ARBA" id="ARBA00022801"/>
    </source>
</evidence>
<reference evidence="9 10" key="1">
    <citation type="submission" date="2020-01" db="EMBL/GenBank/DDBJ databases">
        <title>Genomes assembled from Gulf of Kutch pelagic sediment metagenomes.</title>
        <authorList>
            <person name="Chandrashekar M."/>
            <person name="Mahajan M.S."/>
            <person name="Dave K.J."/>
            <person name="Vatsa P."/>
            <person name="Nathani N.M."/>
        </authorList>
    </citation>
    <scope>NUCLEOTIDE SEQUENCE [LARGE SCALE GENOMIC DNA]</scope>
    <source>
        <strain evidence="9">KS3-K002</strain>
    </source>
</reference>
<evidence type="ECO:0000256" key="3">
    <source>
        <dbReference type="ARBA" id="ARBA00022670"/>
    </source>
</evidence>
<accession>A0AAE5C8N5</accession>
<comment type="cofactor">
    <cofactor evidence="1">
        <name>Zn(2+)</name>
        <dbReference type="ChEBI" id="CHEBI:29105"/>
    </cofactor>
</comment>